<gene>
    <name evidence="2" type="ORF">QGM71_10570</name>
</gene>
<evidence type="ECO:0000256" key="1">
    <source>
        <dbReference type="SAM" id="MobiDB-lite"/>
    </source>
</evidence>
<feature type="compositionally biased region" description="Polar residues" evidence="1">
    <location>
        <begin position="33"/>
        <end position="46"/>
    </location>
</feature>
<organism evidence="2 3">
    <name type="scientific">Virgibacillus tibetensis</name>
    <dbReference type="NCBI Taxonomy" id="3042313"/>
    <lineage>
        <taxon>Bacteria</taxon>
        <taxon>Bacillati</taxon>
        <taxon>Bacillota</taxon>
        <taxon>Bacilli</taxon>
        <taxon>Bacillales</taxon>
        <taxon>Bacillaceae</taxon>
        <taxon>Virgibacillus</taxon>
    </lineage>
</organism>
<reference evidence="2 3" key="1">
    <citation type="journal article" date="2024" name="Int. J. Syst. Evol. Microbiol.">
        <title>Virgibacillus tibetensis sp. nov., isolated from salt lake on the Tibetan Plateau of China.</title>
        <authorList>
            <person name="Phurbu D."/>
            <person name="Liu Z.-X."/>
            <person name="Wang R."/>
            <person name="Zheng Y.-Y."/>
            <person name="Liu H.-C."/>
            <person name="Zhou Y.-G."/>
            <person name="Yu Y.-J."/>
            <person name="Li A.-H."/>
        </authorList>
    </citation>
    <scope>NUCLEOTIDE SEQUENCE [LARGE SCALE GENOMIC DNA]</scope>
    <source>
        <strain evidence="2 3">C22-A2</strain>
    </source>
</reference>
<evidence type="ECO:0000313" key="2">
    <source>
        <dbReference type="EMBL" id="MEC5423933.1"/>
    </source>
</evidence>
<feature type="region of interest" description="Disordered" evidence="1">
    <location>
        <begin position="27"/>
        <end position="46"/>
    </location>
</feature>
<sequence>MLRGITANINQLIQALIDFDYDEALKEMEENKSSSNQENPSLNDEK</sequence>
<comment type="caution">
    <text evidence="2">The sequence shown here is derived from an EMBL/GenBank/DDBJ whole genome shotgun (WGS) entry which is preliminary data.</text>
</comment>
<dbReference type="EMBL" id="JARZFX010000004">
    <property type="protein sequence ID" value="MEC5423933.1"/>
    <property type="molecule type" value="Genomic_DNA"/>
</dbReference>
<evidence type="ECO:0008006" key="4">
    <source>
        <dbReference type="Google" id="ProtNLM"/>
    </source>
</evidence>
<dbReference type="RefSeq" id="WP_327607502.1">
    <property type="nucleotide sequence ID" value="NZ_JARZFX010000004.1"/>
</dbReference>
<name>A0ABU6KFS8_9BACI</name>
<proteinExistence type="predicted"/>
<keyword evidence="3" id="KW-1185">Reference proteome</keyword>
<protein>
    <recommendedName>
        <fullName evidence="4">Bacterial mobilisation domain-containing protein</fullName>
    </recommendedName>
</protein>
<evidence type="ECO:0000313" key="3">
    <source>
        <dbReference type="Proteomes" id="UP001335737"/>
    </source>
</evidence>
<accession>A0ABU6KFS8</accession>
<dbReference type="Proteomes" id="UP001335737">
    <property type="component" value="Unassembled WGS sequence"/>
</dbReference>